<feature type="domain" description="WSC" evidence="1">
    <location>
        <begin position="47"/>
        <end position="147"/>
    </location>
</feature>
<dbReference type="SMART" id="SM00321">
    <property type="entry name" value="WSC"/>
    <property type="match status" value="1"/>
</dbReference>
<protein>
    <recommendedName>
        <fullName evidence="1">WSC domain-containing protein</fullName>
    </recommendedName>
</protein>
<evidence type="ECO:0000259" key="1">
    <source>
        <dbReference type="PROSITE" id="PS51212"/>
    </source>
</evidence>
<reference evidence="2" key="1">
    <citation type="journal article" date="2020" name="Stud. Mycol.">
        <title>101 Dothideomycetes genomes: a test case for predicting lifestyles and emergence of pathogens.</title>
        <authorList>
            <person name="Haridas S."/>
            <person name="Albert R."/>
            <person name="Binder M."/>
            <person name="Bloem J."/>
            <person name="Labutti K."/>
            <person name="Salamov A."/>
            <person name="Andreopoulos B."/>
            <person name="Baker S."/>
            <person name="Barry K."/>
            <person name="Bills G."/>
            <person name="Bluhm B."/>
            <person name="Cannon C."/>
            <person name="Castanera R."/>
            <person name="Culley D."/>
            <person name="Daum C."/>
            <person name="Ezra D."/>
            <person name="Gonzalez J."/>
            <person name="Henrissat B."/>
            <person name="Kuo A."/>
            <person name="Liang C."/>
            <person name="Lipzen A."/>
            <person name="Lutzoni F."/>
            <person name="Magnuson J."/>
            <person name="Mondo S."/>
            <person name="Nolan M."/>
            <person name="Ohm R."/>
            <person name="Pangilinan J."/>
            <person name="Park H.-J."/>
            <person name="Ramirez L."/>
            <person name="Alfaro M."/>
            <person name="Sun H."/>
            <person name="Tritt A."/>
            <person name="Yoshinaga Y."/>
            <person name="Zwiers L.-H."/>
            <person name="Turgeon B."/>
            <person name="Goodwin S."/>
            <person name="Spatafora J."/>
            <person name="Crous P."/>
            <person name="Grigoriev I."/>
        </authorList>
    </citation>
    <scope>NUCLEOTIDE SEQUENCE</scope>
    <source>
        <strain evidence="2">CBS 122368</strain>
    </source>
</reference>
<dbReference type="Pfam" id="PF01822">
    <property type="entry name" value="WSC"/>
    <property type="match status" value="1"/>
</dbReference>
<proteinExistence type="predicted"/>
<keyword evidence="3" id="KW-1185">Reference proteome</keyword>
<dbReference type="EMBL" id="ML987190">
    <property type="protein sequence ID" value="KAF2254498.1"/>
    <property type="molecule type" value="Genomic_DNA"/>
</dbReference>
<gene>
    <name evidence="2" type="ORF">BU26DRAFT_500237</name>
</gene>
<dbReference type="RefSeq" id="XP_033689502.1">
    <property type="nucleotide sequence ID" value="XM_033826485.1"/>
</dbReference>
<evidence type="ECO:0000313" key="3">
    <source>
        <dbReference type="Proteomes" id="UP000800094"/>
    </source>
</evidence>
<dbReference type="GeneID" id="54579815"/>
<dbReference type="OrthoDB" id="2019572at2759"/>
<accession>A0A6A6IW44</accession>
<dbReference type="Proteomes" id="UP000800094">
    <property type="component" value="Unassembled WGS sequence"/>
</dbReference>
<organism evidence="2 3">
    <name type="scientific">Trematosphaeria pertusa</name>
    <dbReference type="NCBI Taxonomy" id="390896"/>
    <lineage>
        <taxon>Eukaryota</taxon>
        <taxon>Fungi</taxon>
        <taxon>Dikarya</taxon>
        <taxon>Ascomycota</taxon>
        <taxon>Pezizomycotina</taxon>
        <taxon>Dothideomycetes</taxon>
        <taxon>Pleosporomycetidae</taxon>
        <taxon>Pleosporales</taxon>
        <taxon>Massarineae</taxon>
        <taxon>Trematosphaeriaceae</taxon>
        <taxon>Trematosphaeria</taxon>
    </lineage>
</organism>
<name>A0A6A6IW44_9PLEO</name>
<sequence length="170" mass="18516">MQLSFVFHFISFFSEHRAFRAHRALSFDVALSSLLTFSKPLTTELPPNQYLGCFVATATNGTRLLGTEAYEQNVAGLTQEGCKTFCDSHAGAPWKYFGVEFGRDCRCSNETLFIPVPAGAGECTTPMNGSSTQAGGGPNRVVVWQNANYTTFVCLLGEYVCASAQAMNRI</sequence>
<dbReference type="AlphaFoldDB" id="A0A6A6IW44"/>
<dbReference type="PROSITE" id="PS51212">
    <property type="entry name" value="WSC"/>
    <property type="match status" value="1"/>
</dbReference>
<dbReference type="InterPro" id="IPR002889">
    <property type="entry name" value="WSC_carb-bd"/>
</dbReference>
<evidence type="ECO:0000313" key="2">
    <source>
        <dbReference type="EMBL" id="KAF2254498.1"/>
    </source>
</evidence>